<sequence>DTALREVLRGFSSSFGGTYLDVKNNTVYCNTVDETKVPIVKSSPLLTRRGYVDFISTLRSRFKGLGQLIKLYKPFDIHVYIDHKLNNVVMLHDPNDDKENEDFLERANEFNPTLIVPN</sequence>
<name>A0ABN7XH76_GIGMA</name>
<evidence type="ECO:0000313" key="2">
    <source>
        <dbReference type="Proteomes" id="UP000789901"/>
    </source>
</evidence>
<feature type="non-terminal residue" evidence="1">
    <location>
        <position position="118"/>
    </location>
</feature>
<reference evidence="1 2" key="1">
    <citation type="submission" date="2021-06" db="EMBL/GenBank/DDBJ databases">
        <authorList>
            <person name="Kallberg Y."/>
            <person name="Tangrot J."/>
            <person name="Rosling A."/>
        </authorList>
    </citation>
    <scope>NUCLEOTIDE SEQUENCE [LARGE SCALE GENOMIC DNA]</scope>
    <source>
        <strain evidence="1 2">120-4 pot B 10/14</strain>
    </source>
</reference>
<protein>
    <submittedName>
        <fullName evidence="1">18410_t:CDS:1</fullName>
    </submittedName>
</protein>
<feature type="non-terminal residue" evidence="1">
    <location>
        <position position="1"/>
    </location>
</feature>
<dbReference type="EMBL" id="CAJVQB010140831">
    <property type="protein sequence ID" value="CAG8854648.1"/>
    <property type="molecule type" value="Genomic_DNA"/>
</dbReference>
<proteinExistence type="predicted"/>
<accession>A0ABN7XH76</accession>
<keyword evidence="2" id="KW-1185">Reference proteome</keyword>
<organism evidence="1 2">
    <name type="scientific">Gigaspora margarita</name>
    <dbReference type="NCBI Taxonomy" id="4874"/>
    <lineage>
        <taxon>Eukaryota</taxon>
        <taxon>Fungi</taxon>
        <taxon>Fungi incertae sedis</taxon>
        <taxon>Mucoromycota</taxon>
        <taxon>Glomeromycotina</taxon>
        <taxon>Glomeromycetes</taxon>
        <taxon>Diversisporales</taxon>
        <taxon>Gigasporaceae</taxon>
        <taxon>Gigaspora</taxon>
    </lineage>
</organism>
<gene>
    <name evidence="1" type="ORF">GMARGA_LOCUS43469</name>
</gene>
<comment type="caution">
    <text evidence="1">The sequence shown here is derived from an EMBL/GenBank/DDBJ whole genome shotgun (WGS) entry which is preliminary data.</text>
</comment>
<dbReference type="Proteomes" id="UP000789901">
    <property type="component" value="Unassembled WGS sequence"/>
</dbReference>
<evidence type="ECO:0000313" key="1">
    <source>
        <dbReference type="EMBL" id="CAG8854648.1"/>
    </source>
</evidence>